<sequence length="269" mass="30102">MNLDLLTRPLIEVTADETDLFRRVLGTVVVVPQNQDHRWLTGTLKAIRQEIKVVQRYASSGRHFKVEGVQESSSQKLVELRRAEKHFEMALAGYPQVIDPSFVSWRRPDGLPSFIVLSLDSQDFSLSVTPDESGDTFSTRPYLHPQLAVQYLPVADYLLDIARKSRQAISISAHFSGNIPLSTNLKVKRAEKSRLFKPGGLVLVSEAPEVWEVRKTAIIQPVPADPLIIGCVVVGKGIPDQFYLIDKFNLTTLEEAALRSHALDPFYPG</sequence>
<accession>A0A0G1RTS6</accession>
<reference evidence="1 2" key="1">
    <citation type="journal article" date="2015" name="Nature">
        <title>rRNA introns, odd ribosomes, and small enigmatic genomes across a large radiation of phyla.</title>
        <authorList>
            <person name="Brown C.T."/>
            <person name="Hug L.A."/>
            <person name="Thomas B.C."/>
            <person name="Sharon I."/>
            <person name="Castelle C.J."/>
            <person name="Singh A."/>
            <person name="Wilkins M.J."/>
            <person name="Williams K.H."/>
            <person name="Banfield J.F."/>
        </authorList>
    </citation>
    <scope>NUCLEOTIDE SEQUENCE [LARGE SCALE GENOMIC DNA]</scope>
</reference>
<dbReference type="AlphaFoldDB" id="A0A0G1RTS6"/>
<evidence type="ECO:0000313" key="1">
    <source>
        <dbReference type="EMBL" id="KKU33373.1"/>
    </source>
</evidence>
<dbReference type="EMBL" id="LCMI01000004">
    <property type="protein sequence ID" value="KKU33373.1"/>
    <property type="molecule type" value="Genomic_DNA"/>
</dbReference>
<evidence type="ECO:0000313" key="2">
    <source>
        <dbReference type="Proteomes" id="UP000034794"/>
    </source>
</evidence>
<dbReference type="Proteomes" id="UP000034794">
    <property type="component" value="Unassembled WGS sequence"/>
</dbReference>
<organism evidence="1 2">
    <name type="scientific">Candidatus Collierbacteria bacterium GW2011_GWA2_46_26</name>
    <dbReference type="NCBI Taxonomy" id="1618381"/>
    <lineage>
        <taxon>Bacteria</taxon>
        <taxon>Candidatus Collieribacteriota</taxon>
    </lineage>
</organism>
<comment type="caution">
    <text evidence="1">The sequence shown here is derived from an EMBL/GenBank/DDBJ whole genome shotgun (WGS) entry which is preliminary data.</text>
</comment>
<gene>
    <name evidence="1" type="ORF">UX47_C0004G0018</name>
</gene>
<protein>
    <submittedName>
        <fullName evidence="1">Uncharacterized protein</fullName>
    </submittedName>
</protein>
<name>A0A0G1RTS6_9BACT</name>
<proteinExistence type="predicted"/>